<sequence length="161" mass="16833">MSQGTNGVFGPSRSGHKRSGEFQVCCVAGRNDSLHLGLGFDVLLPRPIDSTFVHVGHVSGFDFIGMQIDVYSRVFVGFVQHRLNVLSILSGTLRGALGSCCELLITDGGMLECRDRASVGVVSGISAGAFPLGELAYRVGFLSCVSRTGGTGAGGVRNLLV</sequence>
<comment type="caution">
    <text evidence="1">The sequence shown here is derived from an EMBL/GenBank/DDBJ whole genome shotgun (WGS) entry which is preliminary data.</text>
</comment>
<evidence type="ECO:0000313" key="2">
    <source>
        <dbReference type="Proteomes" id="UP000037843"/>
    </source>
</evidence>
<dbReference type="Proteomes" id="UP000037843">
    <property type="component" value="Unassembled WGS sequence"/>
</dbReference>
<proteinExistence type="predicted"/>
<reference evidence="1 2" key="1">
    <citation type="submission" date="2015-09" db="EMBL/GenBank/DDBJ databases">
        <title>Genome Sequences of Mycobacterium immunogenum Isolates, Recuperated from a Chloraminated Drinking Water Distribution System Simulator Subjected to Episodes of Nitrification.</title>
        <authorList>
            <person name="Gomez-Alvarez V."/>
            <person name="Revetta R.P."/>
        </authorList>
    </citation>
    <scope>NUCLEOTIDE SEQUENCE [LARGE SCALE GENOMIC DNA]</scope>
    <source>
        <strain evidence="1 2">H008</strain>
    </source>
</reference>
<accession>A0A7V8RU23</accession>
<dbReference type="EMBL" id="LJFO01000025">
    <property type="protein sequence ID" value="KPG02825.1"/>
    <property type="molecule type" value="Genomic_DNA"/>
</dbReference>
<dbReference type="RefSeq" id="WP_054173213.1">
    <property type="nucleotide sequence ID" value="NZ_CP011530.1"/>
</dbReference>
<evidence type="ECO:0000313" key="1">
    <source>
        <dbReference type="EMBL" id="KPG02825.1"/>
    </source>
</evidence>
<gene>
    <name evidence="1" type="ORF">AN908_27260</name>
</gene>
<organism evidence="1 2">
    <name type="scientific">Mycobacteroides immunogenum</name>
    <dbReference type="NCBI Taxonomy" id="83262"/>
    <lineage>
        <taxon>Bacteria</taxon>
        <taxon>Bacillati</taxon>
        <taxon>Actinomycetota</taxon>
        <taxon>Actinomycetes</taxon>
        <taxon>Mycobacteriales</taxon>
        <taxon>Mycobacteriaceae</taxon>
        <taxon>Mycobacteroides</taxon>
    </lineage>
</organism>
<protein>
    <submittedName>
        <fullName evidence="1">Uncharacterized protein</fullName>
    </submittedName>
</protein>
<dbReference type="AlphaFoldDB" id="A0A7V8RU23"/>
<dbReference type="GeneID" id="45767742"/>
<name>A0A7V8RU23_9MYCO</name>